<dbReference type="EMBL" id="MN740248">
    <property type="protein sequence ID" value="QHT95917.1"/>
    <property type="molecule type" value="Genomic_DNA"/>
</dbReference>
<dbReference type="AlphaFoldDB" id="A0A6C0IVQ7"/>
<accession>A0A6C0IVQ7</accession>
<evidence type="ECO:0000313" key="1">
    <source>
        <dbReference type="EMBL" id="QHT95917.1"/>
    </source>
</evidence>
<organism evidence="1">
    <name type="scientific">viral metagenome</name>
    <dbReference type="NCBI Taxonomy" id="1070528"/>
    <lineage>
        <taxon>unclassified sequences</taxon>
        <taxon>metagenomes</taxon>
        <taxon>organismal metagenomes</taxon>
    </lineage>
</organism>
<protein>
    <submittedName>
        <fullName evidence="1">Uncharacterized protein</fullName>
    </submittedName>
</protein>
<reference evidence="1" key="1">
    <citation type="journal article" date="2020" name="Nature">
        <title>Giant virus diversity and host interactions through global metagenomics.</title>
        <authorList>
            <person name="Schulz F."/>
            <person name="Roux S."/>
            <person name="Paez-Espino D."/>
            <person name="Jungbluth S."/>
            <person name="Walsh D.A."/>
            <person name="Denef V.J."/>
            <person name="McMahon K.D."/>
            <person name="Konstantinidis K.T."/>
            <person name="Eloe-Fadrosh E.A."/>
            <person name="Kyrpides N.C."/>
            <person name="Woyke T."/>
        </authorList>
    </citation>
    <scope>NUCLEOTIDE SEQUENCE</scope>
    <source>
        <strain evidence="1">GVMAG-M-3300024301-20</strain>
    </source>
</reference>
<name>A0A6C0IVQ7_9ZZZZ</name>
<proteinExistence type="predicted"/>
<sequence length="114" mass="13451">MSEKISFFSKDDVENHVSLVVSQTNYTHDEAIEKLKLFNCDPMKVIRDYMGIPDPSQKQIKVKSVNQEIFKQIRTTLEVSEKAHREKNPINIDQVVQNFMEFEELNKHKNKQIE</sequence>